<proteinExistence type="predicted"/>
<evidence type="ECO:0000313" key="2">
    <source>
        <dbReference type="Proteomes" id="UP000460221"/>
    </source>
</evidence>
<dbReference type="Pfam" id="PF20060">
    <property type="entry name" value="DUF6459"/>
    <property type="match status" value="1"/>
</dbReference>
<comment type="caution">
    <text evidence="1">The sequence shown here is derived from an EMBL/GenBank/DDBJ whole genome shotgun (WGS) entry which is preliminary data.</text>
</comment>
<accession>A0A7K1FJB1</accession>
<gene>
    <name evidence="1" type="ORF">GIS00_03315</name>
</gene>
<name>A0A7K1FJB1_9ACTN</name>
<protein>
    <submittedName>
        <fullName evidence="1">Uncharacterized protein</fullName>
    </submittedName>
</protein>
<dbReference type="RefSeq" id="WP_154766940.1">
    <property type="nucleotide sequence ID" value="NZ_WLYK01000001.1"/>
</dbReference>
<evidence type="ECO:0000313" key="1">
    <source>
        <dbReference type="EMBL" id="MTD12974.1"/>
    </source>
</evidence>
<keyword evidence="2" id="KW-1185">Reference proteome</keyword>
<organism evidence="1 2">
    <name type="scientific">Nakamurella alba</name>
    <dbReference type="NCBI Taxonomy" id="2665158"/>
    <lineage>
        <taxon>Bacteria</taxon>
        <taxon>Bacillati</taxon>
        <taxon>Actinomycetota</taxon>
        <taxon>Actinomycetes</taxon>
        <taxon>Nakamurellales</taxon>
        <taxon>Nakamurellaceae</taxon>
        <taxon>Nakamurella</taxon>
    </lineage>
</organism>
<dbReference type="AlphaFoldDB" id="A0A7K1FJB1"/>
<dbReference type="EMBL" id="WLYK01000001">
    <property type="protein sequence ID" value="MTD12974.1"/>
    <property type="molecule type" value="Genomic_DNA"/>
</dbReference>
<dbReference type="InterPro" id="IPR045596">
    <property type="entry name" value="DUF6459"/>
</dbReference>
<sequence length="170" mass="18296">MTTAFDLLDDYRPTAPYLAPVPVSLPPYDDELPLVRESRAPAVPRIVDDARVPTWSEDPDVGVRRNSADDLPAAAGAASVLARGLVETLCGVRPVAQLRQHCAPGVFAGLQRSRRTGTRMQVSSVRVSAPADGIAEASAVVRAGRRARALAFRMEGIDGRWRVTALQIGW</sequence>
<reference evidence="1 2" key="1">
    <citation type="submission" date="2019-11" db="EMBL/GenBank/DDBJ databases">
        <authorList>
            <person name="Jiang L.-Q."/>
        </authorList>
    </citation>
    <scope>NUCLEOTIDE SEQUENCE [LARGE SCALE GENOMIC DNA]</scope>
    <source>
        <strain evidence="1 2">YIM 132087</strain>
    </source>
</reference>
<dbReference type="Proteomes" id="UP000460221">
    <property type="component" value="Unassembled WGS sequence"/>
</dbReference>